<reference evidence="8" key="1">
    <citation type="submission" date="2018-12" db="EMBL/GenBank/DDBJ databases">
        <title>Complete genome sequence of an uncultured bacterium of the candidate phylum Bipolaricaulota.</title>
        <authorList>
            <person name="Kadnikov V.V."/>
            <person name="Mardanov A.V."/>
            <person name="Beletsky A.V."/>
            <person name="Frank Y.A."/>
            <person name="Karnachuk O.V."/>
            <person name="Ravin N.V."/>
        </authorList>
    </citation>
    <scope>NUCLEOTIDE SEQUENCE [LARGE SCALE GENOMIC DNA]</scope>
</reference>
<evidence type="ECO:0000256" key="5">
    <source>
        <dbReference type="SAM" id="Phobius"/>
    </source>
</evidence>
<keyword evidence="4 5" id="KW-0472">Membrane</keyword>
<feature type="transmembrane region" description="Helical" evidence="5">
    <location>
        <begin position="104"/>
        <end position="129"/>
    </location>
</feature>
<proteinExistence type="predicted"/>
<feature type="transmembrane region" description="Helical" evidence="5">
    <location>
        <begin position="210"/>
        <end position="231"/>
    </location>
</feature>
<feature type="transmembrane region" description="Helical" evidence="5">
    <location>
        <begin position="168"/>
        <end position="189"/>
    </location>
</feature>
<feature type="transmembrane region" description="Helical" evidence="5">
    <location>
        <begin position="298"/>
        <end position="320"/>
    </location>
</feature>
<dbReference type="InterPro" id="IPR036259">
    <property type="entry name" value="MFS_trans_sf"/>
</dbReference>
<feature type="transmembrane region" description="Helical" evidence="5">
    <location>
        <begin position="275"/>
        <end position="292"/>
    </location>
</feature>
<feature type="transmembrane region" description="Helical" evidence="5">
    <location>
        <begin position="243"/>
        <end position="263"/>
    </location>
</feature>
<feature type="transmembrane region" description="Helical" evidence="5">
    <location>
        <begin position="80"/>
        <end position="98"/>
    </location>
</feature>
<dbReference type="Proteomes" id="UP000287233">
    <property type="component" value="Chromosome"/>
</dbReference>
<evidence type="ECO:0000256" key="1">
    <source>
        <dbReference type="ARBA" id="ARBA00004141"/>
    </source>
</evidence>
<evidence type="ECO:0000313" key="7">
    <source>
        <dbReference type="EMBL" id="QAA76677.1"/>
    </source>
</evidence>
<dbReference type="PROSITE" id="PS50850">
    <property type="entry name" value="MFS"/>
    <property type="match status" value="1"/>
</dbReference>
<dbReference type="PANTHER" id="PTHR43129:SF1">
    <property type="entry name" value="FOSMIDOMYCIN RESISTANCE PROTEIN"/>
    <property type="match status" value="1"/>
</dbReference>
<dbReference type="KEGG" id="bih:BIP78_0911"/>
<dbReference type="EMBL" id="CP034928">
    <property type="protein sequence ID" value="QAA76677.1"/>
    <property type="molecule type" value="Genomic_DNA"/>
</dbReference>
<feature type="transmembrane region" description="Helical" evidence="5">
    <location>
        <begin position="332"/>
        <end position="354"/>
    </location>
</feature>
<organism evidence="7 8">
    <name type="scientific">Bipolaricaulis sibiricus</name>
    <dbReference type="NCBI Taxonomy" id="2501609"/>
    <lineage>
        <taxon>Bacteria</taxon>
        <taxon>Candidatus Bipolaricaulota</taxon>
        <taxon>Candidatus Bipolaricaulia</taxon>
        <taxon>Candidatus Bipolaricaulales</taxon>
        <taxon>Candidatus Bipolaricaulaceae</taxon>
        <taxon>Candidatus Bipolaricaulis</taxon>
    </lineage>
</organism>
<dbReference type="Gene3D" id="1.20.1250.20">
    <property type="entry name" value="MFS general substrate transporter like domains"/>
    <property type="match status" value="2"/>
</dbReference>
<feature type="transmembrane region" description="Helical" evidence="5">
    <location>
        <begin position="31"/>
        <end position="59"/>
    </location>
</feature>
<dbReference type="CDD" id="cd17478">
    <property type="entry name" value="MFS_FsR"/>
    <property type="match status" value="1"/>
</dbReference>
<name>A0A410FUB4_BIPS1</name>
<dbReference type="GO" id="GO:0005886">
    <property type="term" value="C:plasma membrane"/>
    <property type="evidence" value="ECO:0007669"/>
    <property type="project" value="TreeGrafter"/>
</dbReference>
<feature type="transmembrane region" description="Helical" evidence="5">
    <location>
        <begin position="141"/>
        <end position="162"/>
    </location>
</feature>
<dbReference type="Pfam" id="PF07690">
    <property type="entry name" value="MFS_1"/>
    <property type="match status" value="2"/>
</dbReference>
<comment type="subcellular location">
    <subcellularLocation>
        <location evidence="1">Membrane</location>
        <topology evidence="1">Multi-pass membrane protein</topology>
    </subcellularLocation>
</comment>
<evidence type="ECO:0000256" key="2">
    <source>
        <dbReference type="ARBA" id="ARBA00022692"/>
    </source>
</evidence>
<evidence type="ECO:0000259" key="6">
    <source>
        <dbReference type="PROSITE" id="PS50850"/>
    </source>
</evidence>
<dbReference type="InterPro" id="IPR020846">
    <property type="entry name" value="MFS_dom"/>
</dbReference>
<dbReference type="AlphaFoldDB" id="A0A410FUB4"/>
<dbReference type="PROSITE" id="PS00216">
    <property type="entry name" value="SUGAR_TRANSPORT_1"/>
    <property type="match status" value="1"/>
</dbReference>
<evidence type="ECO:0000256" key="4">
    <source>
        <dbReference type="ARBA" id="ARBA00023136"/>
    </source>
</evidence>
<protein>
    <recommendedName>
        <fullName evidence="6">Major facilitator superfamily (MFS) profile domain-containing protein</fullName>
    </recommendedName>
</protein>
<feature type="transmembrane region" description="Helical" evidence="5">
    <location>
        <begin position="360"/>
        <end position="381"/>
    </location>
</feature>
<dbReference type="GO" id="GO:0022857">
    <property type="term" value="F:transmembrane transporter activity"/>
    <property type="evidence" value="ECO:0007669"/>
    <property type="project" value="InterPro"/>
</dbReference>
<dbReference type="InterPro" id="IPR011701">
    <property type="entry name" value="MFS"/>
</dbReference>
<gene>
    <name evidence="7" type="ORF">BIP78_0911</name>
</gene>
<accession>A0A410FUB4</accession>
<sequence length="395" mass="40842">MGMNAAHRGRPTARRPAVWPLSLGHGLNDGYGAFLSALLPLLISRFGMSLAAAGLLSSFRSAVASFGQLPLGALADRAGARWLVVLGPAVTCTAMSLLGVLPTYWAVAVALVAAGLGTAAFHPAGASLVAGGDGRRGMSMALFSAGGTLGAALGPLLIAGVAGNLGLSFTPVLLLPAWAFVLLLVRVVPREARREKRDRPRLRSHPHAGQVVRLWSIGVLREFVSMSYYTFLAVLWTRRGASLTVASLALTVYSLSGVVGDLVGGRLSDRFGRKTIIVGSVASALPLFYLFLLTDGWLSFLFLALAGAVLIASIPVSVVFGQELVPEQRGLVSGVLLGLAWGVGSLLIGLVGYLGDQLGLEVALGLLTVLLVPATLLAAGLREPEREGKGVAGDG</sequence>
<dbReference type="PANTHER" id="PTHR43129">
    <property type="entry name" value="FOSMIDOMYCIN RESISTANCE PROTEIN"/>
    <property type="match status" value="1"/>
</dbReference>
<feature type="domain" description="Major facilitator superfamily (MFS) profile" evidence="6">
    <location>
        <begin position="1"/>
        <end position="386"/>
    </location>
</feature>
<keyword evidence="2 5" id="KW-0812">Transmembrane</keyword>
<evidence type="ECO:0000313" key="8">
    <source>
        <dbReference type="Proteomes" id="UP000287233"/>
    </source>
</evidence>
<evidence type="ECO:0000256" key="3">
    <source>
        <dbReference type="ARBA" id="ARBA00022989"/>
    </source>
</evidence>
<dbReference type="SUPFAM" id="SSF103473">
    <property type="entry name" value="MFS general substrate transporter"/>
    <property type="match status" value="1"/>
</dbReference>
<dbReference type="InterPro" id="IPR005829">
    <property type="entry name" value="Sugar_transporter_CS"/>
</dbReference>
<keyword evidence="3 5" id="KW-1133">Transmembrane helix</keyword>